<comment type="similarity">
    <text evidence="2 8">Belongs to the pantothenate synthetase family.</text>
</comment>
<evidence type="ECO:0000256" key="3">
    <source>
        <dbReference type="ARBA" id="ARBA00022598"/>
    </source>
</evidence>
<keyword evidence="6 8" id="KW-0067">ATP-binding</keyword>
<dbReference type="SUPFAM" id="SSF52374">
    <property type="entry name" value="Nucleotidylyl transferase"/>
    <property type="match status" value="1"/>
</dbReference>
<dbReference type="EMBL" id="JADKNH010000015">
    <property type="protein sequence ID" value="MBF4695393.1"/>
    <property type="molecule type" value="Genomic_DNA"/>
</dbReference>
<keyword evidence="4 8" id="KW-0566">Pantothenate biosynthesis</keyword>
<feature type="active site" description="Proton donor" evidence="8">
    <location>
        <position position="37"/>
    </location>
</feature>
<comment type="pathway">
    <text evidence="1 8">Cofactor biosynthesis; (R)-pantothenate biosynthesis; (R)-pantothenate from (R)-pantoate and beta-alanine: step 1/1.</text>
</comment>
<reference evidence="10 11" key="1">
    <citation type="submission" date="2020-11" db="EMBL/GenBank/DDBJ databases">
        <title>Fusibacter basophilias sp. nov.</title>
        <authorList>
            <person name="Qiu D."/>
        </authorList>
    </citation>
    <scope>NUCLEOTIDE SEQUENCE [LARGE SCALE GENOMIC DNA]</scope>
    <source>
        <strain evidence="10 11">Q10-2</strain>
    </source>
</reference>
<protein>
    <recommendedName>
        <fullName evidence="8">Pantothenate synthetase</fullName>
        <shortName evidence="8">PS</shortName>
        <ecNumber evidence="8">6.3.2.1</ecNumber>
    </recommendedName>
    <alternativeName>
        <fullName evidence="8">Pantoate--beta-alanine ligase</fullName>
    </alternativeName>
    <alternativeName>
        <fullName evidence="8">Pantoate-activating enzyme</fullName>
    </alternativeName>
</protein>
<feature type="binding site" evidence="8">
    <location>
        <begin position="30"/>
        <end position="37"/>
    </location>
    <ligand>
        <name>ATP</name>
        <dbReference type="ChEBI" id="CHEBI:30616"/>
    </ligand>
</feature>
<dbReference type="Proteomes" id="UP000614200">
    <property type="component" value="Unassembled WGS sequence"/>
</dbReference>
<comment type="subunit">
    <text evidence="8">Homodimer.</text>
</comment>
<name>A0ABR9ZY50_9FIRM</name>
<dbReference type="InterPro" id="IPR014729">
    <property type="entry name" value="Rossmann-like_a/b/a_fold"/>
</dbReference>
<evidence type="ECO:0000256" key="2">
    <source>
        <dbReference type="ARBA" id="ARBA00009256"/>
    </source>
</evidence>
<feature type="binding site" evidence="8">
    <location>
        <position position="61"/>
    </location>
    <ligand>
        <name>beta-alanine</name>
        <dbReference type="ChEBI" id="CHEBI:57966"/>
    </ligand>
</feature>
<dbReference type="EC" id="6.3.2.1" evidence="8"/>
<dbReference type="Gene3D" id="3.40.50.620">
    <property type="entry name" value="HUPs"/>
    <property type="match status" value="1"/>
</dbReference>
<comment type="function">
    <text evidence="8">Catalyzes the condensation of pantoate with beta-alanine in an ATP-dependent reaction via a pantoyl-adenylate intermediate.</text>
</comment>
<feature type="binding site" evidence="8">
    <location>
        <position position="154"/>
    </location>
    <ligand>
        <name>(R)-pantoate</name>
        <dbReference type="ChEBI" id="CHEBI:15980"/>
    </ligand>
</feature>
<dbReference type="PANTHER" id="PTHR21299">
    <property type="entry name" value="CYTIDYLATE KINASE/PANTOATE-BETA-ALANINE LIGASE"/>
    <property type="match status" value="1"/>
</dbReference>
<dbReference type="Gene3D" id="3.30.1300.10">
    <property type="entry name" value="Pantoate-beta-alanine ligase, C-terminal domain"/>
    <property type="match status" value="1"/>
</dbReference>
<feature type="coiled-coil region" evidence="9">
    <location>
        <begin position="207"/>
        <end position="241"/>
    </location>
</feature>
<evidence type="ECO:0000313" key="11">
    <source>
        <dbReference type="Proteomes" id="UP000614200"/>
    </source>
</evidence>
<dbReference type="HAMAP" id="MF_00158">
    <property type="entry name" value="PanC"/>
    <property type="match status" value="1"/>
</dbReference>
<dbReference type="RefSeq" id="WP_194703628.1">
    <property type="nucleotide sequence ID" value="NZ_JADKNH010000015.1"/>
</dbReference>
<feature type="binding site" evidence="8">
    <location>
        <position position="177"/>
    </location>
    <ligand>
        <name>ATP</name>
        <dbReference type="ChEBI" id="CHEBI:30616"/>
    </ligand>
</feature>
<dbReference type="Pfam" id="PF02569">
    <property type="entry name" value="Pantoate_ligase"/>
    <property type="match status" value="1"/>
</dbReference>
<evidence type="ECO:0000256" key="5">
    <source>
        <dbReference type="ARBA" id="ARBA00022741"/>
    </source>
</evidence>
<keyword evidence="5 8" id="KW-0547">Nucleotide-binding</keyword>
<evidence type="ECO:0000256" key="1">
    <source>
        <dbReference type="ARBA" id="ARBA00004990"/>
    </source>
</evidence>
<evidence type="ECO:0000256" key="8">
    <source>
        <dbReference type="HAMAP-Rule" id="MF_00158"/>
    </source>
</evidence>
<organism evidence="10 11">
    <name type="scientific">Fusibacter ferrireducens</name>
    <dbReference type="NCBI Taxonomy" id="2785058"/>
    <lineage>
        <taxon>Bacteria</taxon>
        <taxon>Bacillati</taxon>
        <taxon>Bacillota</taxon>
        <taxon>Clostridia</taxon>
        <taxon>Eubacteriales</taxon>
        <taxon>Eubacteriales Family XII. Incertae Sedis</taxon>
        <taxon>Fusibacter</taxon>
    </lineage>
</organism>
<feature type="binding site" evidence="8">
    <location>
        <begin position="148"/>
        <end position="151"/>
    </location>
    <ligand>
        <name>ATP</name>
        <dbReference type="ChEBI" id="CHEBI:30616"/>
    </ligand>
</feature>
<dbReference type="PANTHER" id="PTHR21299:SF1">
    <property type="entry name" value="PANTOATE--BETA-ALANINE LIGASE"/>
    <property type="match status" value="1"/>
</dbReference>
<evidence type="ECO:0000256" key="9">
    <source>
        <dbReference type="SAM" id="Coils"/>
    </source>
</evidence>
<evidence type="ECO:0000256" key="4">
    <source>
        <dbReference type="ARBA" id="ARBA00022655"/>
    </source>
</evidence>
<feature type="binding site" evidence="8">
    <location>
        <begin position="185"/>
        <end position="188"/>
    </location>
    <ligand>
        <name>ATP</name>
        <dbReference type="ChEBI" id="CHEBI:30616"/>
    </ligand>
</feature>
<keyword evidence="8" id="KW-0963">Cytoplasm</keyword>
<evidence type="ECO:0000256" key="6">
    <source>
        <dbReference type="ARBA" id="ARBA00022840"/>
    </source>
</evidence>
<dbReference type="InterPro" id="IPR042176">
    <property type="entry name" value="Pantoate_ligase_C"/>
</dbReference>
<comment type="miscellaneous">
    <text evidence="8">The reaction proceeds by a bi uni uni bi ping pong mechanism.</text>
</comment>
<keyword evidence="11" id="KW-1185">Reference proteome</keyword>
<feature type="binding site" evidence="8">
    <location>
        <position position="61"/>
    </location>
    <ligand>
        <name>(R)-pantoate</name>
        <dbReference type="ChEBI" id="CHEBI:15980"/>
    </ligand>
</feature>
<dbReference type="CDD" id="cd00560">
    <property type="entry name" value="PanC"/>
    <property type="match status" value="1"/>
</dbReference>
<dbReference type="InterPro" id="IPR003721">
    <property type="entry name" value="Pantoate_ligase"/>
</dbReference>
<dbReference type="GO" id="GO:0004592">
    <property type="term" value="F:pantoate-beta-alanine ligase activity"/>
    <property type="evidence" value="ECO:0007669"/>
    <property type="project" value="UniProtKB-EC"/>
</dbReference>
<comment type="caution">
    <text evidence="10">The sequence shown here is derived from an EMBL/GenBank/DDBJ whole genome shotgun (WGS) entry which is preliminary data.</text>
</comment>
<dbReference type="NCBIfam" id="TIGR00018">
    <property type="entry name" value="panC"/>
    <property type="match status" value="1"/>
</dbReference>
<comment type="subcellular location">
    <subcellularLocation>
        <location evidence="8">Cytoplasm</location>
    </subcellularLocation>
</comment>
<keyword evidence="3 8" id="KW-0436">Ligase</keyword>
<keyword evidence="9" id="KW-0175">Coiled coil</keyword>
<gene>
    <name evidence="8" type="primary">panC</name>
    <name evidence="10" type="ORF">ISU02_20045</name>
</gene>
<evidence type="ECO:0000313" key="10">
    <source>
        <dbReference type="EMBL" id="MBF4695393.1"/>
    </source>
</evidence>
<comment type="catalytic activity">
    <reaction evidence="7 8">
        <text>(R)-pantoate + beta-alanine + ATP = (R)-pantothenate + AMP + diphosphate + H(+)</text>
        <dbReference type="Rhea" id="RHEA:10912"/>
        <dbReference type="ChEBI" id="CHEBI:15378"/>
        <dbReference type="ChEBI" id="CHEBI:15980"/>
        <dbReference type="ChEBI" id="CHEBI:29032"/>
        <dbReference type="ChEBI" id="CHEBI:30616"/>
        <dbReference type="ChEBI" id="CHEBI:33019"/>
        <dbReference type="ChEBI" id="CHEBI:57966"/>
        <dbReference type="ChEBI" id="CHEBI:456215"/>
        <dbReference type="EC" id="6.3.2.1"/>
    </reaction>
</comment>
<proteinExistence type="inferred from homology"/>
<sequence>MKIVHTVEDLRAVVKSAKSAQKSVGLVPTMGFLHEGHLSLMAAAKKNTDFVVVSLFVNPTQFGPNEDLESYPRDFEKDAALCENAGVDVLFNPSVEEMYGSGYSTYVHCEGHITQALCGASRPVHFKGVTSVVSKLFNMVAPNKAFFGQKDAQQVAVIEKMVRELNFDLEIVPCPIVREPDGLALSSRNAYLSEAERKDALVLFKSLKLAEQMIEAGERDAQKIKDEMKALIEKIAYAEIDYVAIVDAATLESVQRLQGDMLIALAVKIGKPRLIDNIRLWV</sequence>
<evidence type="ECO:0000256" key="7">
    <source>
        <dbReference type="ARBA" id="ARBA00048258"/>
    </source>
</evidence>
<accession>A0ABR9ZY50</accession>